<reference evidence="1" key="1">
    <citation type="submission" date="2023-03" db="EMBL/GenBank/DDBJ databases">
        <title>Massive genome expansion in bonnet fungi (Mycena s.s.) driven by repeated elements and novel gene families across ecological guilds.</title>
        <authorList>
            <consortium name="Lawrence Berkeley National Laboratory"/>
            <person name="Harder C.B."/>
            <person name="Miyauchi S."/>
            <person name="Viragh M."/>
            <person name="Kuo A."/>
            <person name="Thoen E."/>
            <person name="Andreopoulos B."/>
            <person name="Lu D."/>
            <person name="Skrede I."/>
            <person name="Drula E."/>
            <person name="Henrissat B."/>
            <person name="Morin E."/>
            <person name="Kohler A."/>
            <person name="Barry K."/>
            <person name="LaButti K."/>
            <person name="Morin E."/>
            <person name="Salamov A."/>
            <person name="Lipzen A."/>
            <person name="Mereny Z."/>
            <person name="Hegedus B."/>
            <person name="Baldrian P."/>
            <person name="Stursova M."/>
            <person name="Weitz H."/>
            <person name="Taylor A."/>
            <person name="Grigoriev I.V."/>
            <person name="Nagy L.G."/>
            <person name="Martin F."/>
            <person name="Kauserud H."/>
        </authorList>
    </citation>
    <scope>NUCLEOTIDE SEQUENCE</scope>
    <source>
        <strain evidence="1">CBHHK067</strain>
    </source>
</reference>
<organism evidence="1 2">
    <name type="scientific">Mycena rosella</name>
    <name type="common">Pink bonnet</name>
    <name type="synonym">Agaricus rosellus</name>
    <dbReference type="NCBI Taxonomy" id="1033263"/>
    <lineage>
        <taxon>Eukaryota</taxon>
        <taxon>Fungi</taxon>
        <taxon>Dikarya</taxon>
        <taxon>Basidiomycota</taxon>
        <taxon>Agaricomycotina</taxon>
        <taxon>Agaricomycetes</taxon>
        <taxon>Agaricomycetidae</taxon>
        <taxon>Agaricales</taxon>
        <taxon>Marasmiineae</taxon>
        <taxon>Mycenaceae</taxon>
        <taxon>Mycena</taxon>
    </lineage>
</organism>
<dbReference type="EMBL" id="JARKIE010000021">
    <property type="protein sequence ID" value="KAJ7699979.1"/>
    <property type="molecule type" value="Genomic_DNA"/>
</dbReference>
<dbReference type="AlphaFoldDB" id="A0AAD7DVJ2"/>
<accession>A0AAD7DVJ2</accession>
<protein>
    <submittedName>
        <fullName evidence="1">Uncharacterized protein</fullName>
    </submittedName>
</protein>
<evidence type="ECO:0000313" key="1">
    <source>
        <dbReference type="EMBL" id="KAJ7699979.1"/>
    </source>
</evidence>
<proteinExistence type="predicted"/>
<gene>
    <name evidence="1" type="ORF">B0H17DRAFT_272154</name>
</gene>
<dbReference type="Proteomes" id="UP001221757">
    <property type="component" value="Unassembled WGS sequence"/>
</dbReference>
<sequence>MADPVFFVAFLARLVMEKSLLQTGEFILATRNIVRDLLERPIGKTYFFSVSNGIHPSSALAYSFIEACVKGSHIDLAEAVIDKLVNGQLSRRIRPRY</sequence>
<evidence type="ECO:0000313" key="2">
    <source>
        <dbReference type="Proteomes" id="UP001221757"/>
    </source>
</evidence>
<name>A0AAD7DVJ2_MYCRO</name>
<keyword evidence="2" id="KW-1185">Reference proteome</keyword>
<comment type="caution">
    <text evidence="1">The sequence shown here is derived from an EMBL/GenBank/DDBJ whole genome shotgun (WGS) entry which is preliminary data.</text>
</comment>